<keyword evidence="2" id="KW-0479">Metal-binding</keyword>
<dbReference type="Gene3D" id="3.30.70.360">
    <property type="match status" value="1"/>
</dbReference>
<dbReference type="GO" id="GO:0046872">
    <property type="term" value="F:metal ion binding"/>
    <property type="evidence" value="ECO:0007669"/>
    <property type="project" value="UniProtKB-KW"/>
</dbReference>
<dbReference type="PANTHER" id="PTHR43270:SF8">
    <property type="entry name" value="DI- AND TRIPEPTIDASE DUG2-RELATED"/>
    <property type="match status" value="1"/>
</dbReference>
<accession>A0A919RAX5</accession>
<dbReference type="EMBL" id="BOOW01000006">
    <property type="protein sequence ID" value="GII90591.1"/>
    <property type="molecule type" value="Genomic_DNA"/>
</dbReference>
<dbReference type="GO" id="GO:0008233">
    <property type="term" value="F:peptidase activity"/>
    <property type="evidence" value="ECO:0007669"/>
    <property type="project" value="UniProtKB-KW"/>
</dbReference>
<keyword evidence="3" id="KW-0378">Hydrolase</keyword>
<name>A0A919RAX5_9ACTN</name>
<dbReference type="InterPro" id="IPR002933">
    <property type="entry name" value="Peptidase_M20"/>
</dbReference>
<evidence type="ECO:0000259" key="4">
    <source>
        <dbReference type="Pfam" id="PF07687"/>
    </source>
</evidence>
<proteinExistence type="predicted"/>
<dbReference type="PANTHER" id="PTHR43270">
    <property type="entry name" value="BETA-ALA-HIS DIPEPTIDASE"/>
    <property type="match status" value="1"/>
</dbReference>
<dbReference type="Proteomes" id="UP000606172">
    <property type="component" value="Unassembled WGS sequence"/>
</dbReference>
<dbReference type="GO" id="GO:0006508">
    <property type="term" value="P:proteolysis"/>
    <property type="evidence" value="ECO:0007669"/>
    <property type="project" value="UniProtKB-KW"/>
</dbReference>
<evidence type="ECO:0000256" key="2">
    <source>
        <dbReference type="ARBA" id="ARBA00022723"/>
    </source>
</evidence>
<comment type="caution">
    <text evidence="5">The sequence shown here is derived from an EMBL/GenBank/DDBJ whole genome shotgun (WGS) entry which is preliminary data.</text>
</comment>
<dbReference type="SUPFAM" id="SSF53187">
    <property type="entry name" value="Zn-dependent exopeptidases"/>
    <property type="match status" value="1"/>
</dbReference>
<keyword evidence="1" id="KW-0645">Protease</keyword>
<dbReference type="Pfam" id="PF01546">
    <property type="entry name" value="Peptidase_M20"/>
    <property type="match status" value="1"/>
</dbReference>
<dbReference type="InterPro" id="IPR011650">
    <property type="entry name" value="Peptidase_M20_dimer"/>
</dbReference>
<dbReference type="InterPro" id="IPR051458">
    <property type="entry name" value="Cyt/Met_Dipeptidase"/>
</dbReference>
<evidence type="ECO:0000313" key="5">
    <source>
        <dbReference type="EMBL" id="GII90591.1"/>
    </source>
</evidence>
<dbReference type="AlphaFoldDB" id="A0A919RAX5"/>
<evidence type="ECO:0000313" key="6">
    <source>
        <dbReference type="Proteomes" id="UP000606172"/>
    </source>
</evidence>
<reference evidence="5" key="1">
    <citation type="submission" date="2021-01" db="EMBL/GenBank/DDBJ databases">
        <title>Whole genome shotgun sequence of Sinosporangium siamense NBRC 109515.</title>
        <authorList>
            <person name="Komaki H."/>
            <person name="Tamura T."/>
        </authorList>
    </citation>
    <scope>NUCLEOTIDE SEQUENCE</scope>
    <source>
        <strain evidence="5">NBRC 109515</strain>
    </source>
</reference>
<sequence length="418" mass="44706">MRDCGLESAVMPTAGAPIVLGRRMESDRLPTILVYGHYDVQPVEPLSAWSSGPFTPEIRDGRMYGRGTADNKGQHIAQLLAIKAVLDSSGRLPVNVVMIVEGEEEIGSPHLERWVDDHAHLLKADFAYTSDGAIHPSGRPVVLCGARGLLYLELTLRTASADRHSGNFGGVSRNAALELSRAVASLWDDDGEIAVPGFHDAVAEPSGAERAAVEALPLTWPIPAAERLTRVTSPSDWFHRVLLRPNINVSGLNAGWTGPSMKTVIPATATAKLDIRLVPGQDPEDIARLITERLRAAAPDIEVNVISAVKASRTPLDSPIVDRVSQAVEFAWEQTPLLYPSLAGTVPDFVFTSNLALPSVIVPYGNADQANHAPDENLLLDCFHKGARTFVAVLHAFAGDGPATVTAPARRPRSPGAA</sequence>
<organism evidence="5 6">
    <name type="scientific">Sinosporangium siamense</name>
    <dbReference type="NCBI Taxonomy" id="1367973"/>
    <lineage>
        <taxon>Bacteria</taxon>
        <taxon>Bacillati</taxon>
        <taxon>Actinomycetota</taxon>
        <taxon>Actinomycetes</taxon>
        <taxon>Streptosporangiales</taxon>
        <taxon>Streptosporangiaceae</taxon>
        <taxon>Sinosporangium</taxon>
    </lineage>
</organism>
<protein>
    <submittedName>
        <fullName evidence="5">Peptidase M20</fullName>
    </submittedName>
</protein>
<dbReference type="Pfam" id="PF07687">
    <property type="entry name" value="M20_dimer"/>
    <property type="match status" value="1"/>
</dbReference>
<dbReference type="Gene3D" id="3.40.630.10">
    <property type="entry name" value="Zn peptidases"/>
    <property type="match status" value="1"/>
</dbReference>
<gene>
    <name evidence="5" type="ORF">Ssi02_08220</name>
</gene>
<evidence type="ECO:0000256" key="3">
    <source>
        <dbReference type="ARBA" id="ARBA00022801"/>
    </source>
</evidence>
<keyword evidence="6" id="KW-1185">Reference proteome</keyword>
<feature type="domain" description="Peptidase M20 dimerisation" evidence="4">
    <location>
        <begin position="146"/>
        <end position="300"/>
    </location>
</feature>
<evidence type="ECO:0000256" key="1">
    <source>
        <dbReference type="ARBA" id="ARBA00022670"/>
    </source>
</evidence>